<dbReference type="SUPFAM" id="SSF54999">
    <property type="entry name" value="Ribosomal protein S10"/>
    <property type="match status" value="1"/>
</dbReference>
<dbReference type="AlphaFoldDB" id="A0A3G2QYR3"/>
<dbReference type="InterPro" id="IPR027486">
    <property type="entry name" value="Ribosomal_uS10_dom"/>
</dbReference>
<geneLocation type="plastid" evidence="5"/>
<dbReference type="NCBIfam" id="NF001861">
    <property type="entry name" value="PRK00596.1"/>
    <property type="match status" value="1"/>
</dbReference>
<evidence type="ECO:0000256" key="3">
    <source>
        <dbReference type="ARBA" id="ARBA00023274"/>
    </source>
</evidence>
<dbReference type="GO" id="GO:1990904">
    <property type="term" value="C:ribonucleoprotein complex"/>
    <property type="evidence" value="ECO:0007669"/>
    <property type="project" value="UniProtKB-KW"/>
</dbReference>
<comment type="similarity">
    <text evidence="1">Belongs to the universal ribosomal protein uS10 family.</text>
</comment>
<proteinExistence type="inferred from homology"/>
<sequence>MKFRILFKAFDNDLIDLASQQLRELLIQTDCDLKGIVSLPIKIKRFCVLRSPHIDKDSREHFELRLYKRFLDLETKSPSTIDILLKTELPAGVSCSLKIIENK</sequence>
<dbReference type="PANTHER" id="PTHR11700">
    <property type="entry name" value="30S RIBOSOMAL PROTEIN S10 FAMILY MEMBER"/>
    <property type="match status" value="1"/>
</dbReference>
<evidence type="ECO:0000313" key="5">
    <source>
        <dbReference type="EMBL" id="AYO28260.1"/>
    </source>
</evidence>
<organism evidence="5">
    <name type="scientific">Synura sphagnicola</name>
    <dbReference type="NCBI Taxonomy" id="52556"/>
    <lineage>
        <taxon>Eukaryota</taxon>
        <taxon>Sar</taxon>
        <taxon>Stramenopiles</taxon>
        <taxon>Ochrophyta</taxon>
        <taxon>Synurophyceae</taxon>
        <taxon>Synurales</taxon>
        <taxon>Mallomonadaceae</taxon>
        <taxon>Synura</taxon>
    </lineage>
</organism>
<keyword evidence="2 5" id="KW-0689">Ribosomal protein</keyword>
<keyword evidence="5" id="KW-0934">Plastid</keyword>
<dbReference type="HAMAP" id="MF_00508">
    <property type="entry name" value="Ribosomal_uS10"/>
    <property type="match status" value="1"/>
</dbReference>
<reference evidence="5" key="1">
    <citation type="submission" date="2018-08" db="EMBL/GenBank/DDBJ databases">
        <title>Comparative Plastid Genomics of Synurophyceae: Evolutionary Evidence of Lateral Gene Transfer and Inverted Repeat Dynamics.</title>
        <authorList>
            <person name="Kim J.I."/>
            <person name="Shin H."/>
            <person name="Skaloud P."/>
            <person name="Jung J."/>
            <person name="Yoon H.S."/>
            <person name="Archibald J.M."/>
            <person name="Shin W."/>
        </authorList>
    </citation>
    <scope>NUCLEOTIDE SEQUENCE</scope>
    <source>
        <strain evidence="5">FBCC200022</strain>
    </source>
</reference>
<protein>
    <submittedName>
        <fullName evidence="5">Ribosomal protein S10</fullName>
    </submittedName>
</protein>
<evidence type="ECO:0000256" key="2">
    <source>
        <dbReference type="ARBA" id="ARBA00022980"/>
    </source>
</evidence>
<accession>A0A3G2QYR3</accession>
<dbReference type="PRINTS" id="PR00971">
    <property type="entry name" value="RIBOSOMALS10"/>
</dbReference>
<dbReference type="Pfam" id="PF00338">
    <property type="entry name" value="Ribosomal_S10"/>
    <property type="match status" value="1"/>
</dbReference>
<evidence type="ECO:0000259" key="4">
    <source>
        <dbReference type="SMART" id="SM01403"/>
    </source>
</evidence>
<feature type="domain" description="Small ribosomal subunit protein uS10" evidence="4">
    <location>
        <begin position="4"/>
        <end position="98"/>
    </location>
</feature>
<dbReference type="GO" id="GO:0003735">
    <property type="term" value="F:structural constituent of ribosome"/>
    <property type="evidence" value="ECO:0007669"/>
    <property type="project" value="InterPro"/>
</dbReference>
<evidence type="ECO:0000256" key="1">
    <source>
        <dbReference type="ARBA" id="ARBA00007102"/>
    </source>
</evidence>
<dbReference type="EMBL" id="MH795129">
    <property type="protein sequence ID" value="AYO28260.1"/>
    <property type="molecule type" value="Genomic_DNA"/>
</dbReference>
<name>A0A3G2QYR3_9STRA</name>
<dbReference type="NCBIfam" id="TIGR01049">
    <property type="entry name" value="rpsJ_bact"/>
    <property type="match status" value="1"/>
</dbReference>
<dbReference type="SMART" id="SM01403">
    <property type="entry name" value="Ribosomal_S10"/>
    <property type="match status" value="1"/>
</dbReference>
<dbReference type="GO" id="GO:0005840">
    <property type="term" value="C:ribosome"/>
    <property type="evidence" value="ECO:0007669"/>
    <property type="project" value="UniProtKB-KW"/>
</dbReference>
<dbReference type="InterPro" id="IPR036838">
    <property type="entry name" value="Ribosomal_uS10_dom_sf"/>
</dbReference>
<gene>
    <name evidence="5" type="primary">rps10</name>
</gene>
<dbReference type="InterPro" id="IPR001848">
    <property type="entry name" value="Ribosomal_uS10"/>
</dbReference>
<keyword evidence="3" id="KW-0687">Ribonucleoprotein</keyword>
<dbReference type="Gene3D" id="3.30.70.600">
    <property type="entry name" value="Ribosomal protein S10 domain"/>
    <property type="match status" value="1"/>
</dbReference>
<dbReference type="GO" id="GO:0006412">
    <property type="term" value="P:translation"/>
    <property type="evidence" value="ECO:0007669"/>
    <property type="project" value="InterPro"/>
</dbReference>